<reference evidence="1 2" key="2">
    <citation type="submission" date="2018-03" db="EMBL/GenBank/DDBJ databases">
        <authorList>
            <person name="Keele B.F."/>
        </authorList>
    </citation>
    <scope>NUCLEOTIDE SEQUENCE [LARGE SCALE GENOMIC DNA]</scope>
    <source>
        <strain evidence="1 2">D13</strain>
        <plasmid evidence="2">Plasmid unnamed</plasmid>
    </source>
</reference>
<organism evidence="1 2">
    <name type="scientific">Ahniella affigens</name>
    <dbReference type="NCBI Taxonomy" id="2021234"/>
    <lineage>
        <taxon>Bacteria</taxon>
        <taxon>Pseudomonadati</taxon>
        <taxon>Pseudomonadota</taxon>
        <taxon>Gammaproteobacteria</taxon>
        <taxon>Lysobacterales</taxon>
        <taxon>Rhodanobacteraceae</taxon>
        <taxon>Ahniella</taxon>
    </lineage>
</organism>
<dbReference type="Proteomes" id="UP000241074">
    <property type="component" value="Plasmid unnamed"/>
</dbReference>
<gene>
    <name evidence="1" type="ORF">C7S18_23530</name>
</gene>
<dbReference type="EMBL" id="CP027861">
    <property type="protein sequence ID" value="AVQ00271.1"/>
    <property type="molecule type" value="Genomic_DNA"/>
</dbReference>
<name>A0A2P1PZK3_9GAMM</name>
<accession>A0A2P1PZK3</accession>
<reference evidence="1 2" key="1">
    <citation type="submission" date="2018-03" db="EMBL/GenBank/DDBJ databases">
        <title>Ahniella affigens gen. nov., sp. nov., a gammaproteobacterium isolated from sandy soil near a stream.</title>
        <authorList>
            <person name="Ko Y."/>
            <person name="Kim J.-H."/>
        </authorList>
    </citation>
    <scope>NUCLEOTIDE SEQUENCE [LARGE SCALE GENOMIC DNA]</scope>
    <source>
        <strain evidence="1 2">D13</strain>
        <plasmid evidence="2">Plasmid unnamed</plasmid>
    </source>
</reference>
<evidence type="ECO:0000313" key="2">
    <source>
        <dbReference type="Proteomes" id="UP000241074"/>
    </source>
</evidence>
<keyword evidence="2" id="KW-1185">Reference proteome</keyword>
<proteinExistence type="predicted"/>
<protein>
    <submittedName>
        <fullName evidence="1">Uncharacterized protein</fullName>
    </submittedName>
</protein>
<dbReference type="AlphaFoldDB" id="A0A2P1PZK3"/>
<sequence length="122" mass="13229">MGAHGAPSWNWVATGLLALIRSAQGGADAHTDIPFLRTIRLEHAPTVTASAGRNRVRWRAYNAAACDVGRLCTQVEQQRDDGRYRPLHFIGPVEPRQGLRIASRIGVSPLRDGGRVLAPVGK</sequence>
<keyword evidence="1" id="KW-0614">Plasmid</keyword>
<geneLocation type="plasmid" evidence="1">
    <name>unnamed</name>
</geneLocation>
<dbReference type="KEGG" id="xba:C7S18_23530"/>
<evidence type="ECO:0000313" key="1">
    <source>
        <dbReference type="EMBL" id="AVQ00271.1"/>
    </source>
</evidence>